<proteinExistence type="predicted"/>
<feature type="transmembrane region" description="Helical" evidence="2">
    <location>
        <begin position="289"/>
        <end position="312"/>
    </location>
</feature>
<evidence type="ECO:0000256" key="2">
    <source>
        <dbReference type="SAM" id="Phobius"/>
    </source>
</evidence>
<evidence type="ECO:0000313" key="4">
    <source>
        <dbReference type="Proteomes" id="UP001642484"/>
    </source>
</evidence>
<dbReference type="Proteomes" id="UP001642484">
    <property type="component" value="Unassembled WGS sequence"/>
</dbReference>
<keyword evidence="4" id="KW-1185">Reference proteome</keyword>
<evidence type="ECO:0008006" key="5">
    <source>
        <dbReference type="Google" id="ProtNLM"/>
    </source>
</evidence>
<sequence length="598" mass="66733">MESDDAPIVLEETLTGHCESCLSNTELPQLLHVCHELLDGQTKIRHQLSDVSLNLGILMRQKQSRPPAQTYESVAEDYMEVKVTRTDPFSMRSVQLPKRNSVGLLPCHAKEQTPVSSKSLSSFRQIDACVDGSILRRGMTRKIMESASASVSRSFSSHNPEPSVSMKAPRRKSLVVPEGSPEAFSDISKAKVLSTEQEMSMSALFRDRETQLMPKTKTLTSNTKESPTMLTTTEGKEALMDGEPCWLRCWLLVVRFWIYAVALLPWTPCPAVEEDTWCSRCARRMSTSYRWFMILLNASTVCLIIFGCIAAPNAPSEWLGPGFGASGLLCLGALMVCLSAPSRSQESESEQEALMEYLENFMDITGLSMRWKQRQGRNALIAILLWLVVVGVKTWLMLDECSLSQVKVIEIVGYAIATACLSAMCYLQLTSWHGITMVIVWFAQSLLSGRWDVQTSRRNWREAVSLMRVTSRVYQRSFAVLLMTTLLVFFGALIDIGQGEVLPTLPSLVLAVALMSSSFMAASATAHCTRLPSLVSMVDGDEEEEEKKFLELAHFFTLCESGFFMWDTRVSIGVLQKFVYFSVAIVSTIGFQLGVFHL</sequence>
<keyword evidence="2" id="KW-0472">Membrane</keyword>
<protein>
    <recommendedName>
        <fullName evidence="5">Solute carrier family 40 protein</fullName>
    </recommendedName>
</protein>
<keyword evidence="2" id="KW-1133">Transmembrane helix</keyword>
<gene>
    <name evidence="3" type="ORF">CCMP2556_LOCUS49549</name>
</gene>
<evidence type="ECO:0000256" key="1">
    <source>
        <dbReference type="SAM" id="MobiDB-lite"/>
    </source>
</evidence>
<feature type="transmembrane region" description="Helical" evidence="2">
    <location>
        <begin position="508"/>
        <end position="528"/>
    </location>
</feature>
<name>A0ABP0S0P0_9DINO</name>
<feature type="transmembrane region" description="Helical" evidence="2">
    <location>
        <begin position="578"/>
        <end position="596"/>
    </location>
</feature>
<accession>A0ABP0S0P0</accession>
<feature type="region of interest" description="Disordered" evidence="1">
    <location>
        <begin position="149"/>
        <end position="171"/>
    </location>
</feature>
<dbReference type="EMBL" id="CAXAMN010026805">
    <property type="protein sequence ID" value="CAK9105927.1"/>
    <property type="molecule type" value="Genomic_DNA"/>
</dbReference>
<feature type="transmembrane region" description="Helical" evidence="2">
    <location>
        <begin position="477"/>
        <end position="496"/>
    </location>
</feature>
<evidence type="ECO:0000313" key="3">
    <source>
        <dbReference type="EMBL" id="CAK9105927.1"/>
    </source>
</evidence>
<feature type="transmembrane region" description="Helical" evidence="2">
    <location>
        <begin position="318"/>
        <end position="338"/>
    </location>
</feature>
<feature type="transmembrane region" description="Helical" evidence="2">
    <location>
        <begin position="408"/>
        <end position="427"/>
    </location>
</feature>
<keyword evidence="2" id="KW-0812">Transmembrane</keyword>
<feature type="transmembrane region" description="Helical" evidence="2">
    <location>
        <begin position="379"/>
        <end position="396"/>
    </location>
</feature>
<reference evidence="3 4" key="1">
    <citation type="submission" date="2024-02" db="EMBL/GenBank/DDBJ databases">
        <authorList>
            <person name="Chen Y."/>
            <person name="Shah S."/>
            <person name="Dougan E. K."/>
            <person name="Thang M."/>
            <person name="Chan C."/>
        </authorList>
    </citation>
    <scope>NUCLEOTIDE SEQUENCE [LARGE SCALE GENOMIC DNA]</scope>
</reference>
<organism evidence="3 4">
    <name type="scientific">Durusdinium trenchii</name>
    <dbReference type="NCBI Taxonomy" id="1381693"/>
    <lineage>
        <taxon>Eukaryota</taxon>
        <taxon>Sar</taxon>
        <taxon>Alveolata</taxon>
        <taxon>Dinophyceae</taxon>
        <taxon>Suessiales</taxon>
        <taxon>Symbiodiniaceae</taxon>
        <taxon>Durusdinium</taxon>
    </lineage>
</organism>
<comment type="caution">
    <text evidence="3">The sequence shown here is derived from an EMBL/GenBank/DDBJ whole genome shotgun (WGS) entry which is preliminary data.</text>
</comment>